<comment type="caution">
    <text evidence="2">The sequence shown here is derived from an EMBL/GenBank/DDBJ whole genome shotgun (WGS) entry which is preliminary data.</text>
</comment>
<dbReference type="EMBL" id="BRLB01000001">
    <property type="protein sequence ID" value="GKX28043.1"/>
    <property type="molecule type" value="Genomic_DNA"/>
</dbReference>
<protein>
    <submittedName>
        <fullName evidence="2">Uncharacterized protein</fullName>
    </submittedName>
</protein>
<sequence>MSPYIKTDEKKHYDIDENPNQQQYNPWSVFPGLRFDGYYEGEPHQQNPYDFNPPMQQPNYNDNDTNNEMPNEYNNNFNPWNVFPAFRNTPPRNERNPNPKKSKPRRKDGKKEPSLKYIPAPVIKDNIGKIISTYIPGYGRVNVYIKGINRDGMVHLVIIEPEPKDYIYIHNSDMVGIYPPTL</sequence>
<name>A0A9W5Y943_9FIRM</name>
<dbReference type="Proteomes" id="UP001144256">
    <property type="component" value="Unassembled WGS sequence"/>
</dbReference>
<evidence type="ECO:0000256" key="1">
    <source>
        <dbReference type="SAM" id="MobiDB-lite"/>
    </source>
</evidence>
<feature type="compositionally biased region" description="Basic residues" evidence="1">
    <location>
        <begin position="98"/>
        <end position="108"/>
    </location>
</feature>
<dbReference type="RefSeq" id="WP_281811949.1">
    <property type="nucleotide sequence ID" value="NZ_BRLB01000001.1"/>
</dbReference>
<feature type="compositionally biased region" description="Basic and acidic residues" evidence="1">
    <location>
        <begin position="1"/>
        <end position="15"/>
    </location>
</feature>
<accession>A0A9W5Y943</accession>
<evidence type="ECO:0000313" key="2">
    <source>
        <dbReference type="EMBL" id="GKX28043.1"/>
    </source>
</evidence>
<feature type="compositionally biased region" description="Low complexity" evidence="1">
    <location>
        <begin position="63"/>
        <end position="91"/>
    </location>
</feature>
<feature type="region of interest" description="Disordered" evidence="1">
    <location>
        <begin position="1"/>
        <end position="116"/>
    </location>
</feature>
<dbReference type="AlphaFoldDB" id="A0A9W5Y943"/>
<reference evidence="2" key="1">
    <citation type="submission" date="2022-06" db="EMBL/GenBank/DDBJ databases">
        <title>Vallitalea longa sp. nov., an anaerobic bacterium isolated from marine sediment.</title>
        <authorList>
            <person name="Hirano S."/>
            <person name="Terahara T."/>
            <person name="Mori K."/>
            <person name="Hamada M."/>
            <person name="Matsumoto R."/>
            <person name="Kobayashi T."/>
        </authorList>
    </citation>
    <scope>NUCLEOTIDE SEQUENCE</scope>
    <source>
        <strain evidence="2">SH18-1</strain>
    </source>
</reference>
<evidence type="ECO:0000313" key="3">
    <source>
        <dbReference type="Proteomes" id="UP001144256"/>
    </source>
</evidence>
<organism evidence="2 3">
    <name type="scientific">Vallitalea longa</name>
    <dbReference type="NCBI Taxonomy" id="2936439"/>
    <lineage>
        <taxon>Bacteria</taxon>
        <taxon>Bacillati</taxon>
        <taxon>Bacillota</taxon>
        <taxon>Clostridia</taxon>
        <taxon>Lachnospirales</taxon>
        <taxon>Vallitaleaceae</taxon>
        <taxon>Vallitalea</taxon>
    </lineage>
</organism>
<keyword evidence="3" id="KW-1185">Reference proteome</keyword>
<gene>
    <name evidence="2" type="ORF">SH1V18_05230</name>
</gene>
<proteinExistence type="predicted"/>